<accession>A0A7W8B3Z8</accession>
<reference evidence="3 4" key="1">
    <citation type="submission" date="2020-08" db="EMBL/GenBank/DDBJ databases">
        <title>Genomic Encyclopedia of Type Strains, Phase III (KMG-III): the genomes of soil and plant-associated and newly described type strains.</title>
        <authorList>
            <person name="Whitman W."/>
        </authorList>
    </citation>
    <scope>NUCLEOTIDE SEQUENCE [LARGE SCALE GENOMIC DNA]</scope>
    <source>
        <strain evidence="3 4">CECT 3146</strain>
    </source>
</reference>
<comment type="similarity">
    <text evidence="2">Belongs to the terpene synthase family.</text>
</comment>
<dbReference type="Gene3D" id="1.10.600.10">
    <property type="entry name" value="Farnesyl Diphosphate Synthase"/>
    <property type="match status" value="1"/>
</dbReference>
<keyword evidence="4" id="KW-1185">Reference proteome</keyword>
<dbReference type="PANTHER" id="PTHR35201">
    <property type="entry name" value="TERPENE SYNTHASE"/>
    <property type="match status" value="1"/>
</dbReference>
<dbReference type="EC" id="4.2.3.-" evidence="2"/>
<dbReference type="GO" id="GO:0046872">
    <property type="term" value="F:metal ion binding"/>
    <property type="evidence" value="ECO:0007669"/>
    <property type="project" value="UniProtKB-KW"/>
</dbReference>
<gene>
    <name evidence="3" type="ORF">FHS40_009023</name>
</gene>
<evidence type="ECO:0000313" key="4">
    <source>
        <dbReference type="Proteomes" id="UP000549009"/>
    </source>
</evidence>
<dbReference type="InterPro" id="IPR034686">
    <property type="entry name" value="Terpene_cyclase-like_2"/>
</dbReference>
<dbReference type="RefSeq" id="WP_184926934.1">
    <property type="nucleotide sequence ID" value="NZ_BMSQ01000059.1"/>
</dbReference>
<evidence type="ECO:0000256" key="2">
    <source>
        <dbReference type="RuleBase" id="RU366034"/>
    </source>
</evidence>
<dbReference type="PANTHER" id="PTHR35201:SF4">
    <property type="entry name" value="BETA-PINACENE SYNTHASE-RELATED"/>
    <property type="match status" value="1"/>
</dbReference>
<organism evidence="3 4">
    <name type="scientific">Streptomyces spectabilis</name>
    <dbReference type="NCBI Taxonomy" id="68270"/>
    <lineage>
        <taxon>Bacteria</taxon>
        <taxon>Bacillati</taxon>
        <taxon>Actinomycetota</taxon>
        <taxon>Actinomycetes</taxon>
        <taxon>Kitasatosporales</taxon>
        <taxon>Streptomycetaceae</taxon>
        <taxon>Streptomyces</taxon>
    </lineage>
</organism>
<evidence type="ECO:0000313" key="3">
    <source>
        <dbReference type="EMBL" id="MBB5109893.1"/>
    </source>
</evidence>
<dbReference type="InterPro" id="IPR008949">
    <property type="entry name" value="Isoprenoid_synthase_dom_sf"/>
</dbReference>
<evidence type="ECO:0000256" key="1">
    <source>
        <dbReference type="ARBA" id="ARBA00023239"/>
    </source>
</evidence>
<dbReference type="AlphaFoldDB" id="A0A7W8B3Z8"/>
<dbReference type="EMBL" id="JACHJD010000045">
    <property type="protein sequence ID" value="MBB5109893.1"/>
    <property type="molecule type" value="Genomic_DNA"/>
</dbReference>
<name>A0A7W8B3Z8_STRST</name>
<dbReference type="SFLD" id="SFLDG01020">
    <property type="entry name" value="Terpene_Cyclase_Like_2"/>
    <property type="match status" value="1"/>
</dbReference>
<dbReference type="GO" id="GO:0010333">
    <property type="term" value="F:terpene synthase activity"/>
    <property type="evidence" value="ECO:0007669"/>
    <property type="project" value="InterPro"/>
</dbReference>
<sequence>MPQDIEFFMPYPPRVATDLSTALVRHLEWASQQGFLQSDAATERYRFSQHAEVGAWFCPDPGDSGDLDLQLDVNGWYFVFDDAFDVPAGQSADGAVAVCQELMELVREDRRPYANSSPLVTAFADIWQRECEAMTTFWRQRASSTWADYLSGNLVEEANRRLKAPLTPDEYLSVRRRSVGVLPGFDMRECIGPCEVPTLAWYSSHLQTMRLSTVEHVIMVNDVCSLEKDEARGETNLVSILCEQQACAREAAIREVVSMADARMRRFRALYQGLPQLCRQLALNSKESTAVSRHAEAMIDMLSGNYYWSRSCGRYSHTAAACLAPDRPGLLALHDLT</sequence>
<comment type="cofactor">
    <cofactor evidence="2">
        <name>Mg(2+)</name>
        <dbReference type="ChEBI" id="CHEBI:18420"/>
    </cofactor>
</comment>
<proteinExistence type="inferred from homology"/>
<comment type="caution">
    <text evidence="3">The sequence shown here is derived from an EMBL/GenBank/DDBJ whole genome shotgun (WGS) entry which is preliminary data.</text>
</comment>
<dbReference type="SUPFAM" id="SSF48576">
    <property type="entry name" value="Terpenoid synthases"/>
    <property type="match status" value="1"/>
</dbReference>
<keyword evidence="2" id="KW-0460">Magnesium</keyword>
<keyword evidence="1 2" id="KW-0456">Lyase</keyword>
<dbReference type="Proteomes" id="UP000549009">
    <property type="component" value="Unassembled WGS sequence"/>
</dbReference>
<dbReference type="SFLD" id="SFLDS00005">
    <property type="entry name" value="Isoprenoid_Synthase_Type_I"/>
    <property type="match status" value="1"/>
</dbReference>
<keyword evidence="2" id="KW-0479">Metal-binding</keyword>
<dbReference type="Pfam" id="PF19086">
    <property type="entry name" value="Terpene_syn_C_2"/>
    <property type="match status" value="1"/>
</dbReference>
<protein>
    <recommendedName>
        <fullName evidence="2">Terpene synthase</fullName>
        <ecNumber evidence="2">4.2.3.-</ecNumber>
    </recommendedName>
</protein>